<feature type="transmembrane region" description="Helical" evidence="5">
    <location>
        <begin position="47"/>
        <end position="64"/>
    </location>
</feature>
<proteinExistence type="predicted"/>
<evidence type="ECO:0000256" key="4">
    <source>
        <dbReference type="ARBA" id="ARBA00023136"/>
    </source>
</evidence>
<keyword evidence="9" id="KW-1185">Reference proteome</keyword>
<dbReference type="InterPro" id="IPR001898">
    <property type="entry name" value="SLC13A/DASS"/>
</dbReference>
<keyword evidence="4 5" id="KW-0472">Membrane</keyword>
<evidence type="ECO:0000256" key="5">
    <source>
        <dbReference type="SAM" id="Phobius"/>
    </source>
</evidence>
<feature type="transmembrane region" description="Helical" evidence="5">
    <location>
        <begin position="274"/>
        <end position="292"/>
    </location>
</feature>
<evidence type="ECO:0000256" key="3">
    <source>
        <dbReference type="ARBA" id="ARBA00022989"/>
    </source>
</evidence>
<keyword evidence="3 5" id="KW-1133">Transmembrane helix</keyword>
<gene>
    <name evidence="7" type="ORF">GCM10007888_13580</name>
    <name evidence="6" type="ORF">MOX02_42350</name>
</gene>
<dbReference type="EMBL" id="BJZU01000093">
    <property type="protein sequence ID" value="GEP06197.1"/>
    <property type="molecule type" value="Genomic_DNA"/>
</dbReference>
<feature type="transmembrane region" description="Helical" evidence="5">
    <location>
        <begin position="202"/>
        <end position="225"/>
    </location>
</feature>
<dbReference type="EMBL" id="BSPK01000018">
    <property type="protein sequence ID" value="GLS62977.1"/>
    <property type="molecule type" value="Genomic_DNA"/>
</dbReference>
<feature type="transmembrane region" description="Helical" evidence="5">
    <location>
        <begin position="346"/>
        <end position="372"/>
    </location>
</feature>
<dbReference type="Proteomes" id="UP001156856">
    <property type="component" value="Unassembled WGS sequence"/>
</dbReference>
<reference evidence="7" key="1">
    <citation type="journal article" date="2014" name="Int. J. Syst. Evol. Microbiol.">
        <title>Complete genome of a new Firmicutes species belonging to the dominant human colonic microbiota ('Ruminococcus bicirculans') reveals two chromosomes and a selective capacity to utilize plant glucans.</title>
        <authorList>
            <consortium name="NISC Comparative Sequencing Program"/>
            <person name="Wegmann U."/>
            <person name="Louis P."/>
            <person name="Goesmann A."/>
            <person name="Henrissat B."/>
            <person name="Duncan S.H."/>
            <person name="Flint H.J."/>
        </authorList>
    </citation>
    <scope>NUCLEOTIDE SEQUENCE</scope>
    <source>
        <strain evidence="7">NBRC 107715</strain>
    </source>
</reference>
<accession>A0A512J8A6</accession>
<feature type="transmembrane region" description="Helical" evidence="5">
    <location>
        <begin position="20"/>
        <end position="40"/>
    </location>
</feature>
<reference evidence="6 8" key="3">
    <citation type="submission" date="2019-07" db="EMBL/GenBank/DDBJ databases">
        <title>Whole genome shotgun sequence of Methylobacterium oxalidis NBRC 107715.</title>
        <authorList>
            <person name="Hosoyama A."/>
            <person name="Uohara A."/>
            <person name="Ohji S."/>
            <person name="Ichikawa N."/>
        </authorList>
    </citation>
    <scope>NUCLEOTIDE SEQUENCE [LARGE SCALE GENOMIC DNA]</scope>
    <source>
        <strain evidence="6 8">NBRC 107715</strain>
    </source>
</reference>
<feature type="transmembrane region" description="Helical" evidence="5">
    <location>
        <begin position="70"/>
        <end position="90"/>
    </location>
</feature>
<feature type="transmembrane region" description="Helical" evidence="5">
    <location>
        <begin position="136"/>
        <end position="155"/>
    </location>
</feature>
<evidence type="ECO:0000256" key="2">
    <source>
        <dbReference type="ARBA" id="ARBA00022692"/>
    </source>
</evidence>
<dbReference type="PANTHER" id="PTHR43652:SF2">
    <property type="entry name" value="BASIC AMINO ACID ANTIPORTER YFCC-RELATED"/>
    <property type="match status" value="1"/>
</dbReference>
<dbReference type="Pfam" id="PF00939">
    <property type="entry name" value="Na_sulph_symp"/>
    <property type="match status" value="1"/>
</dbReference>
<evidence type="ECO:0000256" key="1">
    <source>
        <dbReference type="ARBA" id="ARBA00004141"/>
    </source>
</evidence>
<feature type="transmembrane region" description="Helical" evidence="5">
    <location>
        <begin position="384"/>
        <end position="404"/>
    </location>
</feature>
<comment type="caution">
    <text evidence="6">The sequence shown here is derived from an EMBL/GenBank/DDBJ whole genome shotgun (WGS) entry which is preliminary data.</text>
</comment>
<reference evidence="9" key="2">
    <citation type="journal article" date="2019" name="Int. J. Syst. Evol. Microbiol.">
        <title>The Global Catalogue of Microorganisms (GCM) 10K type strain sequencing project: providing services to taxonomists for standard genome sequencing and annotation.</title>
        <authorList>
            <consortium name="The Broad Institute Genomics Platform"/>
            <consortium name="The Broad Institute Genome Sequencing Center for Infectious Disease"/>
            <person name="Wu L."/>
            <person name="Ma J."/>
        </authorList>
    </citation>
    <scope>NUCLEOTIDE SEQUENCE [LARGE SCALE GENOMIC DNA]</scope>
    <source>
        <strain evidence="9">NBRC 107715</strain>
    </source>
</reference>
<name>A0A512J8A6_9HYPH</name>
<evidence type="ECO:0000313" key="9">
    <source>
        <dbReference type="Proteomes" id="UP001156856"/>
    </source>
</evidence>
<keyword evidence="2 5" id="KW-0812">Transmembrane</keyword>
<dbReference type="AlphaFoldDB" id="A0A512J8A6"/>
<evidence type="ECO:0000313" key="7">
    <source>
        <dbReference type="EMBL" id="GLS62977.1"/>
    </source>
</evidence>
<dbReference type="GO" id="GO:0005886">
    <property type="term" value="C:plasma membrane"/>
    <property type="evidence" value="ECO:0007669"/>
    <property type="project" value="TreeGrafter"/>
</dbReference>
<comment type="subcellular location">
    <subcellularLocation>
        <location evidence="1">Membrane</location>
        <topology evidence="1">Multi-pass membrane protein</topology>
    </subcellularLocation>
</comment>
<sequence>MLAQAPTDGVLLGWLSGQAGGEAALLITAGLLVLCMGLWATASVAEVVTAMLFFAAAMLFRLGAPSTVFSGFASSAFWLVLSGMVVGLAMTRTGLGARLARSLSGHLGGSYPRLIAGLTAFSFALAFVMPSNLGRIALLVPVVLALCDAFGLAAGRKGRAGAVLAVGIATPILSAAILPANVPNLVMAGTAEVQHGLHLAYLPYLWLHAPVLAVVKGALLVWLTLRIFPDRLETPGASLPPLPPLSGEERRLALILVFTLALWVTDSLHHIAPAWVGLSAAVICLLPRVGVLRAEAFGAVNLRTCFYIAALLGLVALVNETGLGARLGHALLAVAPLEPDAPARNFGVLTLIASALALVVTANGAPALYTALASEMSRATGLDLMSVVMVQVVGYSTLFLPYQAPPIVFASDLGRVSLADATRLTLALGLASLIVVAPLDYLWWRILGQLP</sequence>
<feature type="transmembrane region" description="Helical" evidence="5">
    <location>
        <begin position="162"/>
        <end position="182"/>
    </location>
</feature>
<dbReference type="PANTHER" id="PTHR43652">
    <property type="entry name" value="BASIC AMINO ACID ANTIPORTER YFCC-RELATED"/>
    <property type="match status" value="1"/>
</dbReference>
<dbReference type="GO" id="GO:0022857">
    <property type="term" value="F:transmembrane transporter activity"/>
    <property type="evidence" value="ECO:0007669"/>
    <property type="project" value="InterPro"/>
</dbReference>
<protein>
    <submittedName>
        <fullName evidence="6">Citrate transporter</fullName>
    </submittedName>
</protein>
<feature type="transmembrane region" description="Helical" evidence="5">
    <location>
        <begin position="424"/>
        <end position="444"/>
    </location>
</feature>
<reference evidence="7" key="4">
    <citation type="submission" date="2023-01" db="EMBL/GenBank/DDBJ databases">
        <title>Draft genome sequence of Methylobacterium oxalidis strain NBRC 107715.</title>
        <authorList>
            <person name="Sun Q."/>
            <person name="Mori K."/>
        </authorList>
    </citation>
    <scope>NUCLEOTIDE SEQUENCE</scope>
    <source>
        <strain evidence="7">NBRC 107715</strain>
    </source>
</reference>
<feature type="transmembrane region" description="Helical" evidence="5">
    <location>
        <begin position="111"/>
        <end position="130"/>
    </location>
</feature>
<organism evidence="6 8">
    <name type="scientific">Methylobacterium oxalidis</name>
    <dbReference type="NCBI Taxonomy" id="944322"/>
    <lineage>
        <taxon>Bacteria</taxon>
        <taxon>Pseudomonadati</taxon>
        <taxon>Pseudomonadota</taxon>
        <taxon>Alphaproteobacteria</taxon>
        <taxon>Hyphomicrobiales</taxon>
        <taxon>Methylobacteriaceae</taxon>
        <taxon>Methylobacterium</taxon>
    </lineage>
</organism>
<feature type="transmembrane region" description="Helical" evidence="5">
    <location>
        <begin position="304"/>
        <end position="326"/>
    </location>
</feature>
<evidence type="ECO:0000313" key="6">
    <source>
        <dbReference type="EMBL" id="GEP06197.1"/>
    </source>
</evidence>
<evidence type="ECO:0000313" key="8">
    <source>
        <dbReference type="Proteomes" id="UP000321960"/>
    </source>
</evidence>
<dbReference type="Proteomes" id="UP000321960">
    <property type="component" value="Unassembled WGS sequence"/>
</dbReference>
<dbReference type="InterPro" id="IPR051679">
    <property type="entry name" value="DASS-Related_Transporters"/>
</dbReference>